<organism evidence="1">
    <name type="scientific">Gordonia amarae</name>
    <dbReference type="NCBI Taxonomy" id="36821"/>
    <lineage>
        <taxon>Bacteria</taxon>
        <taxon>Bacillati</taxon>
        <taxon>Actinomycetota</taxon>
        <taxon>Actinomycetes</taxon>
        <taxon>Mycobacteriales</taxon>
        <taxon>Gordoniaceae</taxon>
        <taxon>Gordonia</taxon>
    </lineage>
</organism>
<name>A0A857ME69_9ACTN</name>
<proteinExistence type="predicted"/>
<evidence type="ECO:0000313" key="1">
    <source>
        <dbReference type="EMBL" id="QHN40723.1"/>
    </source>
</evidence>
<dbReference type="RefSeq" id="WP_040515094.1">
    <property type="nucleotide sequence ID" value="NZ_CP045804.1"/>
</dbReference>
<reference evidence="1" key="1">
    <citation type="journal article" date="2021" name="Nat. Microbiol.">
        <title>Cocultivation of an ultrasmall environmental parasitic bacterium with lytic ability against bacteria associated with wastewater foams.</title>
        <authorList>
            <person name="Batinovic S."/>
            <person name="Rose J.J.A."/>
            <person name="Ratcliffe J."/>
            <person name="Seviour R.J."/>
            <person name="Petrovski S."/>
        </authorList>
    </citation>
    <scope>NUCLEOTIDE SEQUENCE</scope>
    <source>
        <strain evidence="1">CON44</strain>
    </source>
</reference>
<dbReference type="EMBL" id="CP045810">
    <property type="protein sequence ID" value="QHN40723.1"/>
    <property type="molecule type" value="Genomic_DNA"/>
</dbReference>
<accession>A0A857ME69</accession>
<gene>
    <name evidence="1" type="ORF">GII30_17630</name>
</gene>
<protein>
    <submittedName>
        <fullName evidence="1">Uncharacterized protein</fullName>
    </submittedName>
</protein>
<sequence>MGLVTQGVLELPIYRWLFGIKGHWDLLSERSARWTAELMCEWLRQGGGGIGAFDADNRLVGLILLTLPGQPVPTMTEDQVAYLTELVRADPDVGRRLVKMRGGGDADLSRADAIDVAHAVVDPRVRKSGILRKLAIAVNELALELARPLTLKTNVPGLAEAYRSSLFFVDTGSYVDASGATTWVFGQEVADMPQALARLRGRG</sequence>
<dbReference type="AlphaFoldDB" id="A0A857ME69"/>
<dbReference type="SUPFAM" id="SSF55729">
    <property type="entry name" value="Acyl-CoA N-acyltransferases (Nat)"/>
    <property type="match status" value="1"/>
</dbReference>
<dbReference type="InterPro" id="IPR016181">
    <property type="entry name" value="Acyl_CoA_acyltransferase"/>
</dbReference>
<dbReference type="Gene3D" id="3.40.630.30">
    <property type="match status" value="1"/>
</dbReference>